<dbReference type="InterPro" id="IPR058546">
    <property type="entry name" value="RPS4B/Roq1-like_LRR"/>
</dbReference>
<dbReference type="InterPro" id="IPR045344">
    <property type="entry name" value="C-JID"/>
</dbReference>
<dbReference type="Gene3D" id="3.40.50.300">
    <property type="entry name" value="P-loop containing nucleotide triphosphate hydrolases"/>
    <property type="match status" value="1"/>
</dbReference>
<accession>A0A438HEW6</accession>
<dbReference type="InterPro" id="IPR042197">
    <property type="entry name" value="Apaf_helical"/>
</dbReference>
<dbReference type="GO" id="GO:0043068">
    <property type="term" value="P:positive regulation of programmed cell death"/>
    <property type="evidence" value="ECO:0007669"/>
    <property type="project" value="UniProtKB-ARBA"/>
</dbReference>
<dbReference type="Gene3D" id="3.80.10.10">
    <property type="entry name" value="Ribonuclease Inhibitor"/>
    <property type="match status" value="3"/>
</dbReference>
<evidence type="ECO:0000256" key="4">
    <source>
        <dbReference type="ARBA" id="ARBA00022490"/>
    </source>
</evidence>
<feature type="region of interest" description="Disordered" evidence="13">
    <location>
        <begin position="1139"/>
        <end position="1171"/>
    </location>
</feature>
<dbReference type="SUPFAM" id="SSF52058">
    <property type="entry name" value="L domain-like"/>
    <property type="match status" value="2"/>
</dbReference>
<keyword evidence="6" id="KW-0677">Repeat</keyword>
<dbReference type="PROSITE" id="PS51450">
    <property type="entry name" value="LRR"/>
    <property type="match status" value="1"/>
</dbReference>
<dbReference type="Pfam" id="PF23286">
    <property type="entry name" value="LRR_13"/>
    <property type="match status" value="1"/>
</dbReference>
<dbReference type="AlphaFoldDB" id="A0A438HEW6"/>
<reference evidence="15 16" key="1">
    <citation type="journal article" date="2018" name="PLoS Genet.">
        <title>Population sequencing reveals clonal diversity and ancestral inbreeding in the grapevine cultivar Chardonnay.</title>
        <authorList>
            <person name="Roach M.J."/>
            <person name="Johnson D.L."/>
            <person name="Bohlmann J."/>
            <person name="van Vuuren H.J."/>
            <person name="Jones S.J."/>
            <person name="Pretorius I.S."/>
            <person name="Schmidt S.A."/>
            <person name="Borneman A.R."/>
        </authorList>
    </citation>
    <scope>NUCLEOTIDE SEQUENCE [LARGE SCALE GENOMIC DNA]</scope>
    <source>
        <strain evidence="16">cv. Chardonnay</strain>
        <tissue evidence="15">Leaf</tissue>
    </source>
</reference>
<dbReference type="Gene3D" id="1.10.8.430">
    <property type="entry name" value="Helical domain of apoptotic protease-activating factors"/>
    <property type="match status" value="1"/>
</dbReference>
<dbReference type="GO" id="GO:0061809">
    <property type="term" value="F:NAD+ nucleosidase activity, cyclic ADP-ribose generating"/>
    <property type="evidence" value="ECO:0007669"/>
    <property type="project" value="UniProtKB-EC"/>
</dbReference>
<dbReference type="SMART" id="SM00369">
    <property type="entry name" value="LRR_TYP"/>
    <property type="match status" value="5"/>
</dbReference>
<dbReference type="InterPro" id="IPR001611">
    <property type="entry name" value="Leu-rich_rpt"/>
</dbReference>
<dbReference type="Proteomes" id="UP000288805">
    <property type="component" value="Unassembled WGS sequence"/>
</dbReference>
<dbReference type="EC" id="3.2.2.6" evidence="3"/>
<evidence type="ECO:0000256" key="5">
    <source>
        <dbReference type="ARBA" id="ARBA00022614"/>
    </source>
</evidence>
<keyword evidence="7" id="KW-0378">Hydrolase</keyword>
<dbReference type="Gene3D" id="3.40.50.10140">
    <property type="entry name" value="Toll/interleukin-1 receptor homology (TIR) domain"/>
    <property type="match status" value="1"/>
</dbReference>
<dbReference type="GO" id="GO:0005634">
    <property type="term" value="C:nucleus"/>
    <property type="evidence" value="ECO:0007669"/>
    <property type="project" value="UniProtKB-SubCell"/>
</dbReference>
<evidence type="ECO:0000256" key="8">
    <source>
        <dbReference type="ARBA" id="ARBA00022821"/>
    </source>
</evidence>
<evidence type="ECO:0000256" key="3">
    <source>
        <dbReference type="ARBA" id="ARBA00011982"/>
    </source>
</evidence>
<dbReference type="FunFam" id="3.40.50.10140:FF:000007">
    <property type="entry name" value="Disease resistance protein (TIR-NBS-LRR class)"/>
    <property type="match status" value="1"/>
</dbReference>
<dbReference type="GO" id="GO:0007165">
    <property type="term" value="P:signal transduction"/>
    <property type="evidence" value="ECO:0007669"/>
    <property type="project" value="InterPro"/>
</dbReference>
<dbReference type="SUPFAM" id="SSF52200">
    <property type="entry name" value="Toll/Interleukin receptor TIR domain"/>
    <property type="match status" value="1"/>
</dbReference>
<evidence type="ECO:0000259" key="14">
    <source>
        <dbReference type="PROSITE" id="PS50104"/>
    </source>
</evidence>
<dbReference type="InterPro" id="IPR032675">
    <property type="entry name" value="LRR_dom_sf"/>
</dbReference>
<dbReference type="SMART" id="SM00255">
    <property type="entry name" value="TIR"/>
    <property type="match status" value="1"/>
</dbReference>
<evidence type="ECO:0000256" key="13">
    <source>
        <dbReference type="SAM" id="MobiDB-lite"/>
    </source>
</evidence>
<dbReference type="PRINTS" id="PR00364">
    <property type="entry name" value="DISEASERSIST"/>
</dbReference>
<dbReference type="InterPro" id="IPR044974">
    <property type="entry name" value="Disease_R_plants"/>
</dbReference>
<keyword evidence="4" id="KW-0963">Cytoplasm</keyword>
<dbReference type="PROSITE" id="PS50104">
    <property type="entry name" value="TIR"/>
    <property type="match status" value="1"/>
</dbReference>
<keyword evidence="5" id="KW-0433">Leucine-rich repeat</keyword>
<keyword evidence="10" id="KW-0539">Nucleus</keyword>
<evidence type="ECO:0000256" key="10">
    <source>
        <dbReference type="ARBA" id="ARBA00023242"/>
    </source>
</evidence>
<dbReference type="InterPro" id="IPR002182">
    <property type="entry name" value="NB-ARC"/>
</dbReference>
<comment type="subcellular location">
    <subcellularLocation>
        <location evidence="2">Cytoplasm</location>
    </subcellularLocation>
    <subcellularLocation>
        <location evidence="1">Nucleus</location>
    </subcellularLocation>
</comment>
<evidence type="ECO:0000313" key="16">
    <source>
        <dbReference type="Proteomes" id="UP000288805"/>
    </source>
</evidence>
<feature type="domain" description="TIR" evidence="14">
    <location>
        <begin position="21"/>
        <end position="188"/>
    </location>
</feature>
<dbReference type="Pfam" id="PF23282">
    <property type="entry name" value="WHD_ROQ1"/>
    <property type="match status" value="1"/>
</dbReference>
<evidence type="ECO:0000256" key="6">
    <source>
        <dbReference type="ARBA" id="ARBA00022737"/>
    </source>
</evidence>
<comment type="caution">
    <text evidence="15">The sequence shown here is derived from an EMBL/GenBank/DDBJ whole genome shotgun (WGS) entry which is preliminary data.</text>
</comment>
<dbReference type="InterPro" id="IPR003591">
    <property type="entry name" value="Leu-rich_rpt_typical-subtyp"/>
</dbReference>
<evidence type="ECO:0000256" key="9">
    <source>
        <dbReference type="ARBA" id="ARBA00023027"/>
    </source>
</evidence>
<evidence type="ECO:0000256" key="12">
    <source>
        <dbReference type="ARBA" id="ARBA00061488"/>
    </source>
</evidence>
<dbReference type="InterPro" id="IPR000157">
    <property type="entry name" value="TIR_dom"/>
</dbReference>
<evidence type="ECO:0000256" key="7">
    <source>
        <dbReference type="ARBA" id="ARBA00022801"/>
    </source>
</evidence>
<proteinExistence type="inferred from homology"/>
<evidence type="ECO:0000256" key="11">
    <source>
        <dbReference type="ARBA" id="ARBA00047304"/>
    </source>
</evidence>
<dbReference type="GO" id="GO:0043531">
    <property type="term" value="F:ADP binding"/>
    <property type="evidence" value="ECO:0007669"/>
    <property type="project" value="InterPro"/>
</dbReference>
<dbReference type="SUPFAM" id="SSF52540">
    <property type="entry name" value="P-loop containing nucleoside triphosphate hydrolases"/>
    <property type="match status" value="1"/>
</dbReference>
<organism evidence="15 16">
    <name type="scientific">Vitis vinifera</name>
    <name type="common">Grape</name>
    <dbReference type="NCBI Taxonomy" id="29760"/>
    <lineage>
        <taxon>Eukaryota</taxon>
        <taxon>Viridiplantae</taxon>
        <taxon>Streptophyta</taxon>
        <taxon>Embryophyta</taxon>
        <taxon>Tracheophyta</taxon>
        <taxon>Spermatophyta</taxon>
        <taxon>Magnoliopsida</taxon>
        <taxon>eudicotyledons</taxon>
        <taxon>Gunneridae</taxon>
        <taxon>Pentapetalae</taxon>
        <taxon>rosids</taxon>
        <taxon>Vitales</taxon>
        <taxon>Vitaceae</taxon>
        <taxon>Viteae</taxon>
        <taxon>Vitis</taxon>
    </lineage>
</organism>
<name>A0A438HEW6_VITVI</name>
<evidence type="ECO:0000256" key="2">
    <source>
        <dbReference type="ARBA" id="ARBA00004496"/>
    </source>
</evidence>
<gene>
    <name evidence="15" type="primary">N_309</name>
    <name evidence="15" type="ORF">CK203_042452</name>
</gene>
<dbReference type="PANTHER" id="PTHR11017:SF570">
    <property type="entry name" value="DISEASE RESISTANCE PROTEIN (TIR-NBS CLASS)-RELATED"/>
    <property type="match status" value="1"/>
</dbReference>
<protein>
    <recommendedName>
        <fullName evidence="3">ADP-ribosyl cyclase/cyclic ADP-ribose hydrolase</fullName>
        <ecNumber evidence="3">3.2.2.6</ecNumber>
    </recommendedName>
</protein>
<dbReference type="Pfam" id="PF01582">
    <property type="entry name" value="TIR"/>
    <property type="match status" value="1"/>
</dbReference>
<dbReference type="EMBL" id="QGNW01000233">
    <property type="protein sequence ID" value="RVW83000.1"/>
    <property type="molecule type" value="Genomic_DNA"/>
</dbReference>
<sequence length="1171" mass="134486">MFPMASTSSTSTSISTFIPQWKYDVFLSFRGEDTRFNFTDHLHANLIRRGITTFRDDDSLKRGEEIAPELLKAIEESRFSLIVFSENYAGSRWCLDELVKIMKCRKEMKQTVVPIFYHVDPSHVRHQTGRFGEAFSNYKEDTEEMKGKVRSWRSALTEAANIGGEHVEKNGYESGHVNEIVKDIFRRLNCRMLDVDDNLVGMDSHVNEIIRRLCVDQLNDVRIIGICGIGGMGKTTIAKVVYNRFSHEFEYMSFLENVREVGNTMGSHHLQNQFLCDLLQVERNQNVSNVGQGANTIKNVLRCKRVFIVLDDIDHSNQFEYLLRNRDWLGRGSRVIITTRNKHLLQETDDVYEVEELNSKQARELFSLFAFRQNLPKQDFIDLSDRVVNYCHGLPLALKVLGSFLFNKAIPQWESELSKLERELEVGISYVLKVSYDGLDYTQQEIFLDIACCFKGKDKDFVSRILDGCNFYAERGIRALCDKCLISLSENKILMHDLIQQMGWNIIRSEYLGDPTKWRRLWDPSDICRAFRMGGMKNVEAIFLDLSRSTPLEVSTKIFAKMKKLRLLKIYSSGYYGTMEKQLKVILPEDFQFPAHELRYLHWEGYPFKSLPSNFLGVNLIELNMKDSNIKQLMQRNERLEQLKFLNLSGSRQLTETSFSNMPNLETLILADCTSLNVVDPSIGDLKKLTVLNLMGCENLTSLPSSIQYLDSLEAMNLMTCSNLEEFPEMKGSPMKALSDLLLDGCGIKELPSSIELLTRLKRLYLSKCKNLRSLPSSICRLKSLVQLDLHGCSNLDTFPEIMEDMKCLESLDIRSSGIKELPSSIQNLKSLLRLDMSNCLVTLPDSIYNLRSVTLRGCSNLEKFPKNPEGFYSIVQLDFSHCNLMEGSIPTEIWDLNSLEILNLSWNHMVSIPSGISQLCKLDFLDISHCEMLQDIPELPSSLRKIDALYCTKLEMLSSPSSLLWSSLLKWFNPTSNEHLNCKEGKMIIILGNGGIPGWVLHQEIGSQVRIEPPLNWYEDDHFLGFAFFTLYRDYAHCTIPSRFSLRLRGDPDEVVGDCNGHNDSRIWNWCECNRCYDDASDGLWVTLYPKNAIPNKYHRKQPWHFLAAVDATNIKRCGVQLIYTHDYLHHNVPMLADHQKGHDDAGENQADDQEPHPKRLRASSTDLKL</sequence>
<evidence type="ECO:0000313" key="15">
    <source>
        <dbReference type="EMBL" id="RVW83000.1"/>
    </source>
</evidence>
<dbReference type="InterPro" id="IPR027417">
    <property type="entry name" value="P-loop_NTPase"/>
</dbReference>
<keyword evidence="9" id="KW-0520">NAD</keyword>
<comment type="catalytic activity">
    <reaction evidence="11">
        <text>NAD(+) + H2O = ADP-D-ribose + nicotinamide + H(+)</text>
        <dbReference type="Rhea" id="RHEA:16301"/>
        <dbReference type="ChEBI" id="CHEBI:15377"/>
        <dbReference type="ChEBI" id="CHEBI:15378"/>
        <dbReference type="ChEBI" id="CHEBI:17154"/>
        <dbReference type="ChEBI" id="CHEBI:57540"/>
        <dbReference type="ChEBI" id="CHEBI:57967"/>
        <dbReference type="EC" id="3.2.2.6"/>
    </reaction>
    <physiologicalReaction direction="left-to-right" evidence="11">
        <dbReference type="Rhea" id="RHEA:16302"/>
    </physiologicalReaction>
</comment>
<dbReference type="PANTHER" id="PTHR11017">
    <property type="entry name" value="LEUCINE-RICH REPEAT-CONTAINING PROTEIN"/>
    <property type="match status" value="1"/>
</dbReference>
<comment type="similarity">
    <text evidence="12">Belongs to the disease resistance TIR-NB-LRR family.</text>
</comment>
<dbReference type="GO" id="GO:0005737">
    <property type="term" value="C:cytoplasm"/>
    <property type="evidence" value="ECO:0007669"/>
    <property type="project" value="UniProtKB-SubCell"/>
</dbReference>
<dbReference type="InterPro" id="IPR058192">
    <property type="entry name" value="WHD_ROQ1-like"/>
</dbReference>
<dbReference type="GO" id="GO:0050832">
    <property type="term" value="P:defense response to fungus"/>
    <property type="evidence" value="ECO:0007669"/>
    <property type="project" value="UniProtKB-ARBA"/>
</dbReference>
<dbReference type="Pfam" id="PF00931">
    <property type="entry name" value="NB-ARC"/>
    <property type="match status" value="1"/>
</dbReference>
<evidence type="ECO:0000256" key="1">
    <source>
        <dbReference type="ARBA" id="ARBA00004123"/>
    </source>
</evidence>
<keyword evidence="8" id="KW-0611">Plant defense</keyword>
<dbReference type="InterPro" id="IPR035897">
    <property type="entry name" value="Toll_tir_struct_dom_sf"/>
</dbReference>
<dbReference type="Pfam" id="PF20160">
    <property type="entry name" value="C-JID"/>
    <property type="match status" value="1"/>
</dbReference>